<feature type="transmembrane region" description="Helical" evidence="1">
    <location>
        <begin position="46"/>
        <end position="66"/>
    </location>
</feature>
<dbReference type="PANTHER" id="PTHR32251">
    <property type="entry name" value="3-OXO-5-ALPHA-STEROID 4-DEHYDROGENASE"/>
    <property type="match status" value="1"/>
</dbReference>
<dbReference type="InterPro" id="IPR010721">
    <property type="entry name" value="UstE-like"/>
</dbReference>
<evidence type="ECO:0000313" key="4">
    <source>
        <dbReference type="EMBL" id="CAH0375538.1"/>
    </source>
</evidence>
<protein>
    <submittedName>
        <fullName evidence="3">Uncharacterized protein</fullName>
    </submittedName>
</protein>
<feature type="transmembrane region" description="Helical" evidence="1">
    <location>
        <begin position="98"/>
        <end position="119"/>
    </location>
</feature>
<dbReference type="PANTHER" id="PTHR32251:SF17">
    <property type="entry name" value="STEROID 5-ALPHA REDUCTASE C-TERMINAL DOMAIN-CONTAINING PROTEIN"/>
    <property type="match status" value="1"/>
</dbReference>
<dbReference type="Pfam" id="PF06966">
    <property type="entry name" value="DUF1295"/>
    <property type="match status" value="1"/>
</dbReference>
<dbReference type="EMBL" id="HBIW01010024">
    <property type="protein sequence ID" value="CAE0693117.1"/>
    <property type="molecule type" value="Transcribed_RNA"/>
</dbReference>
<feature type="transmembrane region" description="Helical" evidence="1">
    <location>
        <begin position="72"/>
        <end position="91"/>
    </location>
</feature>
<evidence type="ECO:0000313" key="5">
    <source>
        <dbReference type="Proteomes" id="UP000789595"/>
    </source>
</evidence>
<dbReference type="GO" id="GO:0016020">
    <property type="term" value="C:membrane"/>
    <property type="evidence" value="ECO:0007669"/>
    <property type="project" value="TreeGrafter"/>
</dbReference>
<sequence>MAIKDAWRFDKSQWALKAGIASALVLATIAWYALELIPAIECNDQTLLVFGIVYVARLYFAMLVLWSRPPDWHEIPIVYVFFIPSIFYTMARGKVDECSAPVTAAAIVLYVVGSGFSTIGESQRYIFKKQPANKGKLMTGGLWSLTMHANYFGDTLLFTGWTLASSGLAVSWTWWAVPVMTALFVFMHIPGLDEYLADRYPKEFPKYAATTAKFVPFVY</sequence>
<keyword evidence="1" id="KW-0472">Membrane</keyword>
<keyword evidence="1" id="KW-0812">Transmembrane</keyword>
<name>A0A6S8UFB2_9STRA</name>
<dbReference type="PROSITE" id="PS50244">
    <property type="entry name" value="S5A_REDUCTASE"/>
    <property type="match status" value="1"/>
</dbReference>
<reference evidence="4" key="2">
    <citation type="submission" date="2021-11" db="EMBL/GenBank/DDBJ databases">
        <authorList>
            <consortium name="Genoscope - CEA"/>
            <person name="William W."/>
        </authorList>
    </citation>
    <scope>NUCLEOTIDE SEQUENCE</scope>
</reference>
<evidence type="ECO:0000256" key="1">
    <source>
        <dbReference type="SAM" id="Phobius"/>
    </source>
</evidence>
<feature type="transmembrane region" description="Helical" evidence="1">
    <location>
        <begin position="14"/>
        <end position="34"/>
    </location>
</feature>
<dbReference type="OrthoDB" id="201504at2759"/>
<organism evidence="3">
    <name type="scientific">Pelagomonas calceolata</name>
    <dbReference type="NCBI Taxonomy" id="35677"/>
    <lineage>
        <taxon>Eukaryota</taxon>
        <taxon>Sar</taxon>
        <taxon>Stramenopiles</taxon>
        <taxon>Ochrophyta</taxon>
        <taxon>Pelagophyceae</taxon>
        <taxon>Pelagomonadales</taxon>
        <taxon>Pelagomonadaceae</taxon>
        <taxon>Pelagomonas</taxon>
    </lineage>
</organism>
<keyword evidence="5" id="KW-1185">Reference proteome</keyword>
<reference evidence="3" key="1">
    <citation type="submission" date="2021-01" db="EMBL/GenBank/DDBJ databases">
        <authorList>
            <person name="Corre E."/>
            <person name="Pelletier E."/>
            <person name="Niang G."/>
            <person name="Scheremetjew M."/>
            <person name="Finn R."/>
            <person name="Kale V."/>
            <person name="Holt S."/>
            <person name="Cochrane G."/>
            <person name="Meng A."/>
            <person name="Brown T."/>
            <person name="Cohen L."/>
        </authorList>
    </citation>
    <scope>NUCLEOTIDE SEQUENCE</scope>
    <source>
        <strain evidence="3">CCMP1756</strain>
    </source>
</reference>
<evidence type="ECO:0000313" key="2">
    <source>
        <dbReference type="EMBL" id="CAE0693117.1"/>
    </source>
</evidence>
<gene>
    <name evidence="2" type="ORF">PCAL00307_LOCUS8553</name>
    <name evidence="3" type="ORF">PCAL00307_LOCUS8554</name>
    <name evidence="4" type="ORF">PECAL_5P00670</name>
</gene>
<dbReference type="Gene3D" id="1.20.120.1630">
    <property type="match status" value="1"/>
</dbReference>
<dbReference type="Proteomes" id="UP000789595">
    <property type="component" value="Unassembled WGS sequence"/>
</dbReference>
<feature type="transmembrane region" description="Helical" evidence="1">
    <location>
        <begin position="172"/>
        <end position="192"/>
    </location>
</feature>
<dbReference type="EMBL" id="CAKKNE010000005">
    <property type="protein sequence ID" value="CAH0375538.1"/>
    <property type="molecule type" value="Genomic_DNA"/>
</dbReference>
<dbReference type="EMBL" id="HBIW01010025">
    <property type="protein sequence ID" value="CAE0693118.1"/>
    <property type="molecule type" value="Transcribed_RNA"/>
</dbReference>
<accession>A0A6S8UFB2</accession>
<dbReference type="AlphaFoldDB" id="A0A6S8UFB2"/>
<evidence type="ECO:0000313" key="3">
    <source>
        <dbReference type="EMBL" id="CAE0693118.1"/>
    </source>
</evidence>
<proteinExistence type="predicted"/>
<keyword evidence="1" id="KW-1133">Transmembrane helix</keyword>